<organism evidence="1 2">
    <name type="scientific">Pristionchus entomophagus</name>
    <dbReference type="NCBI Taxonomy" id="358040"/>
    <lineage>
        <taxon>Eukaryota</taxon>
        <taxon>Metazoa</taxon>
        <taxon>Ecdysozoa</taxon>
        <taxon>Nematoda</taxon>
        <taxon>Chromadorea</taxon>
        <taxon>Rhabditida</taxon>
        <taxon>Rhabditina</taxon>
        <taxon>Diplogasteromorpha</taxon>
        <taxon>Diplogasteroidea</taxon>
        <taxon>Neodiplogasteridae</taxon>
        <taxon>Pristionchus</taxon>
    </lineage>
</organism>
<sequence>GGGRAAEKTSIICRTDEELRQRVLNGGSPRSTVHRTAAPATIEQERSRRLDALATSVSCVVTRRATDVWSSAPSTPTVPH</sequence>
<feature type="non-terminal residue" evidence="1">
    <location>
        <position position="1"/>
    </location>
</feature>
<accession>A0AAV5UG96</accession>
<dbReference type="EMBL" id="BTSX01000006">
    <property type="protein sequence ID" value="GMT05962.1"/>
    <property type="molecule type" value="Genomic_DNA"/>
</dbReference>
<keyword evidence="2" id="KW-1185">Reference proteome</keyword>
<comment type="caution">
    <text evidence="1">The sequence shown here is derived from an EMBL/GenBank/DDBJ whole genome shotgun (WGS) entry which is preliminary data.</text>
</comment>
<name>A0AAV5UG96_9BILA</name>
<dbReference type="AlphaFoldDB" id="A0AAV5UG96"/>
<reference evidence="1" key="1">
    <citation type="submission" date="2023-10" db="EMBL/GenBank/DDBJ databases">
        <title>Genome assembly of Pristionchus species.</title>
        <authorList>
            <person name="Yoshida K."/>
            <person name="Sommer R.J."/>
        </authorList>
    </citation>
    <scope>NUCLEOTIDE SEQUENCE</scope>
    <source>
        <strain evidence="1">RS0144</strain>
    </source>
</reference>
<gene>
    <name evidence="1" type="ORF">PENTCL1PPCAC_28136</name>
</gene>
<dbReference type="Proteomes" id="UP001432027">
    <property type="component" value="Unassembled WGS sequence"/>
</dbReference>
<proteinExistence type="predicted"/>
<protein>
    <submittedName>
        <fullName evidence="1">Uncharacterized protein</fullName>
    </submittedName>
</protein>
<evidence type="ECO:0000313" key="2">
    <source>
        <dbReference type="Proteomes" id="UP001432027"/>
    </source>
</evidence>
<evidence type="ECO:0000313" key="1">
    <source>
        <dbReference type="EMBL" id="GMT05962.1"/>
    </source>
</evidence>